<feature type="compositionally biased region" description="Polar residues" evidence="1">
    <location>
        <begin position="32"/>
        <end position="45"/>
    </location>
</feature>
<accession>A0A2Z6ZR31</accession>
<feature type="compositionally biased region" description="Basic residues" evidence="1">
    <location>
        <begin position="1"/>
        <end position="11"/>
    </location>
</feature>
<sequence>MRAHGRAHHRASSGATWLDNVRPAARDDAQRSRNPATSHARSCASMSTTCAKRRGGVQQRAQGVAQSCGVVARPITRPARASSRNPTLHRRLPALLQSARSHETRPALRVKRARRAPVVRSRWGAAARGGGRRSWSKF</sequence>
<dbReference type="Proteomes" id="UP000250235">
    <property type="component" value="Unassembled WGS sequence"/>
</dbReference>
<protein>
    <submittedName>
        <fullName evidence="2">Uncharacterized protein</fullName>
    </submittedName>
</protein>
<evidence type="ECO:0000313" key="2">
    <source>
        <dbReference type="EMBL" id="KZT75536.1"/>
    </source>
</evidence>
<dbReference type="AlphaFoldDB" id="A0A2Z6ZR31"/>
<feature type="region of interest" description="Disordered" evidence="1">
    <location>
        <begin position="1"/>
        <end position="45"/>
    </location>
</feature>
<name>A0A2Z6ZR31_9LAMI</name>
<dbReference type="EMBL" id="KV228494">
    <property type="protein sequence ID" value="KZT75536.1"/>
    <property type="molecule type" value="Genomic_DNA"/>
</dbReference>
<reference evidence="2 3" key="1">
    <citation type="journal article" date="2015" name="Proc. Natl. Acad. Sci. U.S.A.">
        <title>The resurrection genome of Boea hygrometrica: A blueprint for survival of dehydration.</title>
        <authorList>
            <person name="Xiao L."/>
            <person name="Yang G."/>
            <person name="Zhang L."/>
            <person name="Yang X."/>
            <person name="Zhao S."/>
            <person name="Ji Z."/>
            <person name="Zhou Q."/>
            <person name="Hu M."/>
            <person name="Wang Y."/>
            <person name="Chen M."/>
            <person name="Xu Y."/>
            <person name="Jin H."/>
            <person name="Xiao X."/>
            <person name="Hu G."/>
            <person name="Bao F."/>
            <person name="Hu Y."/>
            <person name="Wan P."/>
            <person name="Li L."/>
            <person name="Deng X."/>
            <person name="Kuang T."/>
            <person name="Xiang C."/>
            <person name="Zhu J.K."/>
            <person name="Oliver M.J."/>
            <person name="He Y."/>
        </authorList>
    </citation>
    <scope>NUCLEOTIDE SEQUENCE [LARGE SCALE GENOMIC DNA]</scope>
    <source>
        <strain evidence="3">cv. XS01</strain>
    </source>
</reference>
<keyword evidence="3" id="KW-1185">Reference proteome</keyword>
<evidence type="ECO:0000256" key="1">
    <source>
        <dbReference type="SAM" id="MobiDB-lite"/>
    </source>
</evidence>
<gene>
    <name evidence="2" type="ORF">F511_47439</name>
</gene>
<evidence type="ECO:0000313" key="3">
    <source>
        <dbReference type="Proteomes" id="UP000250235"/>
    </source>
</evidence>
<proteinExistence type="predicted"/>
<organism evidence="2 3">
    <name type="scientific">Dorcoceras hygrometricum</name>
    <dbReference type="NCBI Taxonomy" id="472368"/>
    <lineage>
        <taxon>Eukaryota</taxon>
        <taxon>Viridiplantae</taxon>
        <taxon>Streptophyta</taxon>
        <taxon>Embryophyta</taxon>
        <taxon>Tracheophyta</taxon>
        <taxon>Spermatophyta</taxon>
        <taxon>Magnoliopsida</taxon>
        <taxon>eudicotyledons</taxon>
        <taxon>Gunneridae</taxon>
        <taxon>Pentapetalae</taxon>
        <taxon>asterids</taxon>
        <taxon>lamiids</taxon>
        <taxon>Lamiales</taxon>
        <taxon>Gesneriaceae</taxon>
        <taxon>Didymocarpoideae</taxon>
        <taxon>Trichosporeae</taxon>
        <taxon>Loxocarpinae</taxon>
        <taxon>Dorcoceras</taxon>
    </lineage>
</organism>